<evidence type="ECO:0000256" key="2">
    <source>
        <dbReference type="ARBA" id="ARBA00023015"/>
    </source>
</evidence>
<dbReference type="EMBL" id="JBHSRS010000018">
    <property type="protein sequence ID" value="MFC6281578.1"/>
    <property type="molecule type" value="Genomic_DNA"/>
</dbReference>
<evidence type="ECO:0000313" key="9">
    <source>
        <dbReference type="Proteomes" id="UP001596270"/>
    </source>
</evidence>
<evidence type="ECO:0000256" key="1">
    <source>
        <dbReference type="ARBA" id="ARBA00022491"/>
    </source>
</evidence>
<dbReference type="Gene3D" id="1.10.357.10">
    <property type="entry name" value="Tetracycline Repressor, domain 2"/>
    <property type="match status" value="1"/>
</dbReference>
<name>A0ABW1TXH4_9BURK</name>
<evidence type="ECO:0000256" key="6">
    <source>
        <dbReference type="SAM" id="MobiDB-lite"/>
    </source>
</evidence>
<evidence type="ECO:0000256" key="3">
    <source>
        <dbReference type="ARBA" id="ARBA00023125"/>
    </source>
</evidence>
<dbReference type="InterPro" id="IPR001647">
    <property type="entry name" value="HTH_TetR"/>
</dbReference>
<gene>
    <name evidence="8" type="ORF">ACFQND_10075</name>
</gene>
<dbReference type="Gene3D" id="1.10.10.60">
    <property type="entry name" value="Homeodomain-like"/>
    <property type="match status" value="1"/>
</dbReference>
<dbReference type="InterPro" id="IPR050109">
    <property type="entry name" value="HTH-type_TetR-like_transc_reg"/>
</dbReference>
<dbReference type="Pfam" id="PF09209">
    <property type="entry name" value="CecR_C"/>
    <property type="match status" value="1"/>
</dbReference>
<reference evidence="9" key="1">
    <citation type="journal article" date="2019" name="Int. J. Syst. Evol. Microbiol.">
        <title>The Global Catalogue of Microorganisms (GCM) 10K type strain sequencing project: providing services to taxonomists for standard genome sequencing and annotation.</title>
        <authorList>
            <consortium name="The Broad Institute Genomics Platform"/>
            <consortium name="The Broad Institute Genome Sequencing Center for Infectious Disease"/>
            <person name="Wu L."/>
            <person name="Ma J."/>
        </authorList>
    </citation>
    <scope>NUCLEOTIDE SEQUENCE [LARGE SCALE GENOMIC DNA]</scope>
    <source>
        <strain evidence="9">CCUG 39402</strain>
    </source>
</reference>
<feature type="domain" description="HTH tetR-type" evidence="7">
    <location>
        <begin position="28"/>
        <end position="88"/>
    </location>
</feature>
<keyword evidence="3 5" id="KW-0238">DNA-binding</keyword>
<feature type="DNA-binding region" description="H-T-H motif" evidence="5">
    <location>
        <begin position="51"/>
        <end position="70"/>
    </location>
</feature>
<dbReference type="SUPFAM" id="SSF46689">
    <property type="entry name" value="Homeodomain-like"/>
    <property type="match status" value="1"/>
</dbReference>
<dbReference type="PROSITE" id="PS50977">
    <property type="entry name" value="HTH_TETR_2"/>
    <property type="match status" value="1"/>
</dbReference>
<dbReference type="InterPro" id="IPR015292">
    <property type="entry name" value="Tscrpt_reg_YbiH_C"/>
</dbReference>
<dbReference type="PROSITE" id="PS01081">
    <property type="entry name" value="HTH_TETR_1"/>
    <property type="match status" value="1"/>
</dbReference>
<keyword evidence="4" id="KW-0804">Transcription</keyword>
<dbReference type="PANTHER" id="PTHR30055:SF234">
    <property type="entry name" value="HTH-TYPE TRANSCRIPTIONAL REGULATOR BETI"/>
    <property type="match status" value="1"/>
</dbReference>
<feature type="compositionally biased region" description="Low complexity" evidence="6">
    <location>
        <begin position="9"/>
        <end position="19"/>
    </location>
</feature>
<sequence>MNVSPRLTSPPASTATQAAGRKQRSDGAGARAQLLQTALRLFSEKGFSKTSTREIAQAAGANIAAISYYFGDKAGLYRAVFTEPMGSVGDDIAVYNQPHLNLHQSLEGFFSSFLEPLQQGELVQLCTRLHFREMLEPTGLWAEEVDNGIKPAHAALVEVLCRHLQLGKADDDVHRLAFSIAGLALQLFICRDIVEVIRPQLMDKPQAIDQWSSRLVSYAEAMVDTEAARRGKGPGPMGTAPRSRKASS</sequence>
<dbReference type="SUPFAM" id="SSF48498">
    <property type="entry name" value="Tetracyclin repressor-like, C-terminal domain"/>
    <property type="match status" value="1"/>
</dbReference>
<protein>
    <submittedName>
        <fullName evidence="8">CerR family C-terminal domain-containing protein</fullName>
    </submittedName>
</protein>
<keyword evidence="9" id="KW-1185">Reference proteome</keyword>
<evidence type="ECO:0000313" key="8">
    <source>
        <dbReference type="EMBL" id="MFC6281578.1"/>
    </source>
</evidence>
<keyword evidence="1" id="KW-0678">Repressor</keyword>
<feature type="region of interest" description="Disordered" evidence="6">
    <location>
        <begin position="1"/>
        <end position="27"/>
    </location>
</feature>
<dbReference type="Pfam" id="PF00440">
    <property type="entry name" value="TetR_N"/>
    <property type="match status" value="1"/>
</dbReference>
<dbReference type="InterPro" id="IPR023772">
    <property type="entry name" value="DNA-bd_HTH_TetR-type_CS"/>
</dbReference>
<dbReference type="RefSeq" id="WP_371437194.1">
    <property type="nucleotide sequence ID" value="NZ_JBHSRS010000018.1"/>
</dbReference>
<dbReference type="PANTHER" id="PTHR30055">
    <property type="entry name" value="HTH-TYPE TRANSCRIPTIONAL REGULATOR RUTR"/>
    <property type="match status" value="1"/>
</dbReference>
<keyword evidence="2" id="KW-0805">Transcription regulation</keyword>
<dbReference type="InterPro" id="IPR036271">
    <property type="entry name" value="Tet_transcr_reg_TetR-rel_C_sf"/>
</dbReference>
<organism evidence="8 9">
    <name type="scientific">Polaromonas aquatica</name>
    <dbReference type="NCBI Taxonomy" id="332657"/>
    <lineage>
        <taxon>Bacteria</taxon>
        <taxon>Pseudomonadati</taxon>
        <taxon>Pseudomonadota</taxon>
        <taxon>Betaproteobacteria</taxon>
        <taxon>Burkholderiales</taxon>
        <taxon>Comamonadaceae</taxon>
        <taxon>Polaromonas</taxon>
    </lineage>
</organism>
<dbReference type="InterPro" id="IPR009057">
    <property type="entry name" value="Homeodomain-like_sf"/>
</dbReference>
<feature type="region of interest" description="Disordered" evidence="6">
    <location>
        <begin position="226"/>
        <end position="248"/>
    </location>
</feature>
<comment type="caution">
    <text evidence="8">The sequence shown here is derived from an EMBL/GenBank/DDBJ whole genome shotgun (WGS) entry which is preliminary data.</text>
</comment>
<accession>A0ABW1TXH4</accession>
<evidence type="ECO:0000259" key="7">
    <source>
        <dbReference type="PROSITE" id="PS50977"/>
    </source>
</evidence>
<dbReference type="PRINTS" id="PR00455">
    <property type="entry name" value="HTHTETR"/>
</dbReference>
<evidence type="ECO:0000256" key="5">
    <source>
        <dbReference type="PROSITE-ProRule" id="PRU00335"/>
    </source>
</evidence>
<dbReference type="Proteomes" id="UP001596270">
    <property type="component" value="Unassembled WGS sequence"/>
</dbReference>
<proteinExistence type="predicted"/>
<evidence type="ECO:0000256" key="4">
    <source>
        <dbReference type="ARBA" id="ARBA00023163"/>
    </source>
</evidence>